<reference evidence="1" key="1">
    <citation type="submission" date="2023-07" db="EMBL/GenBank/DDBJ databases">
        <authorList>
            <consortium name="CYATHOMIX"/>
        </authorList>
    </citation>
    <scope>NUCLEOTIDE SEQUENCE</scope>
    <source>
        <strain evidence="1">N/A</strain>
    </source>
</reference>
<name>A0AA36MHI4_CYLNA</name>
<sequence>MLSEFCAVCSLRTADRGSATFLQSAASICSQEVLQEGIPKSRADIDIETFARHLGISSNTDTYNVSQNQCSNVHSSTANCFTITLATCI</sequence>
<dbReference type="Proteomes" id="UP001176961">
    <property type="component" value="Unassembled WGS sequence"/>
</dbReference>
<organism evidence="1 2">
    <name type="scientific">Cylicocyclus nassatus</name>
    <name type="common">Nematode worm</name>
    <dbReference type="NCBI Taxonomy" id="53992"/>
    <lineage>
        <taxon>Eukaryota</taxon>
        <taxon>Metazoa</taxon>
        <taxon>Ecdysozoa</taxon>
        <taxon>Nematoda</taxon>
        <taxon>Chromadorea</taxon>
        <taxon>Rhabditida</taxon>
        <taxon>Rhabditina</taxon>
        <taxon>Rhabditomorpha</taxon>
        <taxon>Strongyloidea</taxon>
        <taxon>Strongylidae</taxon>
        <taxon>Cylicocyclus</taxon>
    </lineage>
</organism>
<evidence type="ECO:0000313" key="1">
    <source>
        <dbReference type="EMBL" id="CAJ0609783.1"/>
    </source>
</evidence>
<dbReference type="EMBL" id="CATQJL010000326">
    <property type="protein sequence ID" value="CAJ0609783.1"/>
    <property type="molecule type" value="Genomic_DNA"/>
</dbReference>
<accession>A0AA36MHI4</accession>
<proteinExistence type="predicted"/>
<comment type="caution">
    <text evidence="1">The sequence shown here is derived from an EMBL/GenBank/DDBJ whole genome shotgun (WGS) entry which is preliminary data.</text>
</comment>
<gene>
    <name evidence="1" type="ORF">CYNAS_LOCUS21766</name>
</gene>
<dbReference type="AlphaFoldDB" id="A0AA36MHI4"/>
<evidence type="ECO:0000313" key="2">
    <source>
        <dbReference type="Proteomes" id="UP001176961"/>
    </source>
</evidence>
<protein>
    <submittedName>
        <fullName evidence="1">Uncharacterized protein</fullName>
    </submittedName>
</protein>
<keyword evidence="2" id="KW-1185">Reference proteome</keyword>